<evidence type="ECO:0000256" key="8">
    <source>
        <dbReference type="ARBA" id="ARBA00023004"/>
    </source>
</evidence>
<organism evidence="15 16">
    <name type="scientific">Acyrthosiphon pisum</name>
    <name type="common">Pea aphid</name>
    <dbReference type="NCBI Taxonomy" id="7029"/>
    <lineage>
        <taxon>Eukaryota</taxon>
        <taxon>Metazoa</taxon>
        <taxon>Ecdysozoa</taxon>
        <taxon>Arthropoda</taxon>
        <taxon>Hexapoda</taxon>
        <taxon>Insecta</taxon>
        <taxon>Pterygota</taxon>
        <taxon>Neoptera</taxon>
        <taxon>Paraneoptera</taxon>
        <taxon>Hemiptera</taxon>
        <taxon>Sternorrhyncha</taxon>
        <taxon>Aphidomorpha</taxon>
        <taxon>Aphidoidea</taxon>
        <taxon>Aphididae</taxon>
        <taxon>Macrosiphini</taxon>
        <taxon>Acyrthosiphon</taxon>
    </lineage>
</organism>
<evidence type="ECO:0000256" key="4">
    <source>
        <dbReference type="ARBA" id="ARBA00022692"/>
    </source>
</evidence>
<keyword evidence="3 12" id="KW-0444">Lipid biosynthesis</keyword>
<evidence type="ECO:0000256" key="7">
    <source>
        <dbReference type="ARBA" id="ARBA00023002"/>
    </source>
</evidence>
<reference evidence="16" key="1">
    <citation type="submission" date="2010-06" db="EMBL/GenBank/DDBJ databases">
        <authorList>
            <person name="Jiang H."/>
            <person name="Abraham K."/>
            <person name="Ali S."/>
            <person name="Alsbrooks S.L."/>
            <person name="Anim B.N."/>
            <person name="Anosike U.S."/>
            <person name="Attaway T."/>
            <person name="Bandaranaike D.P."/>
            <person name="Battles P.K."/>
            <person name="Bell S.N."/>
            <person name="Bell A.V."/>
            <person name="Beltran B."/>
            <person name="Bickham C."/>
            <person name="Bustamante Y."/>
            <person name="Caleb T."/>
            <person name="Canada A."/>
            <person name="Cardenas V."/>
            <person name="Carter K."/>
            <person name="Chacko J."/>
            <person name="Chandrabose M.N."/>
            <person name="Chavez D."/>
            <person name="Chavez A."/>
            <person name="Chen L."/>
            <person name="Chu H.-S."/>
            <person name="Claassen K.J."/>
            <person name="Cockrell R."/>
            <person name="Collins M."/>
            <person name="Cooper J.A."/>
            <person name="Cree A."/>
            <person name="Curry S.M."/>
            <person name="Da Y."/>
            <person name="Dao M.D."/>
            <person name="Das B."/>
            <person name="Davila M.-L."/>
            <person name="Davy-Carroll L."/>
            <person name="Denson S."/>
            <person name="Dinh H."/>
            <person name="Ebong V.E."/>
            <person name="Edwards J.R."/>
            <person name="Egan A."/>
            <person name="El-Daye J."/>
            <person name="Escobedo L."/>
            <person name="Fernandez S."/>
            <person name="Fernando P.R."/>
            <person name="Flagg N."/>
            <person name="Forbes L.D."/>
            <person name="Fowler R.G."/>
            <person name="Fu Q."/>
            <person name="Gabisi R.A."/>
            <person name="Ganer J."/>
            <person name="Garbino Pronczuk A."/>
            <person name="Garcia R.M."/>
            <person name="Garner T."/>
            <person name="Garrett T.E."/>
            <person name="Gonzalez D.A."/>
            <person name="Hamid H."/>
            <person name="Hawkins E.S."/>
            <person name="Hirani K."/>
            <person name="Hogues M.E."/>
            <person name="Hollins B."/>
            <person name="Hsiao C.-H."/>
            <person name="Jabil R."/>
            <person name="James M.L."/>
            <person name="Jhangiani S.N."/>
            <person name="Johnson B."/>
            <person name="Johnson Q."/>
            <person name="Joshi V."/>
            <person name="Kalu J.B."/>
            <person name="Kam C."/>
            <person name="Kashfia A."/>
            <person name="Keebler J."/>
            <person name="Kisamo H."/>
            <person name="Kovar C.L."/>
            <person name="Lago L.A."/>
            <person name="Lai C.-Y."/>
            <person name="Laidlaw J."/>
            <person name="Lara F."/>
            <person name="Le T.-K."/>
            <person name="Lee S.L."/>
            <person name="Legall F.H."/>
            <person name="Lemon S.J."/>
            <person name="Lewis L.R."/>
            <person name="Li B."/>
            <person name="Liu Y."/>
            <person name="Liu Y.-S."/>
            <person name="Lopez J."/>
            <person name="Lozado R.J."/>
            <person name="Lu J."/>
            <person name="Madu R.C."/>
            <person name="Maheshwari M."/>
            <person name="Maheshwari R."/>
            <person name="Malloy K."/>
            <person name="Martinez E."/>
            <person name="Mathew T."/>
            <person name="Mercado I.C."/>
            <person name="Mercado C."/>
            <person name="Meyer B."/>
            <person name="Montgomery K."/>
            <person name="Morgan M.B."/>
            <person name="Munidasa M."/>
            <person name="Nazareth L.V."/>
            <person name="Nelson J."/>
            <person name="Ng B.M."/>
            <person name="Nguyen N.B."/>
            <person name="Nguyen P.Q."/>
            <person name="Nguyen T."/>
            <person name="Obregon M."/>
            <person name="Okwuonu G.O."/>
            <person name="Onwere C.G."/>
            <person name="Orozco G."/>
            <person name="Parra A."/>
            <person name="Patel S."/>
            <person name="Patil S."/>
            <person name="Perez A."/>
            <person name="Perez Y."/>
            <person name="Pham C."/>
            <person name="Primus E.L."/>
            <person name="Pu L.-L."/>
            <person name="Puazo M."/>
            <person name="Qin X."/>
            <person name="Quiroz J.B."/>
            <person name="Reese J."/>
            <person name="Richards S."/>
            <person name="Rives C.M."/>
            <person name="Robberts R."/>
            <person name="Ruiz S.J."/>
            <person name="Ruiz M.J."/>
            <person name="Santibanez J."/>
            <person name="Schneider B.W."/>
            <person name="Sisson I."/>
            <person name="Smith M."/>
            <person name="Sodergren E."/>
            <person name="Song X.-Z."/>
            <person name="Song B.B."/>
            <person name="Summersgill H."/>
            <person name="Thelus R."/>
            <person name="Thornton R.D."/>
            <person name="Trejos Z.Y."/>
            <person name="Usmani K."/>
            <person name="Vattathil S."/>
            <person name="Villasana D."/>
            <person name="Walker D.L."/>
            <person name="Wang S."/>
            <person name="Wang K."/>
            <person name="White C.S."/>
            <person name="Williams A.C."/>
            <person name="Williamson J."/>
            <person name="Wilson K."/>
            <person name="Woghiren I.O."/>
            <person name="Woodworth J.R."/>
            <person name="Worley K.C."/>
            <person name="Wright R.A."/>
            <person name="Wu W."/>
            <person name="Young L."/>
            <person name="Zhang L."/>
            <person name="Zhang J."/>
            <person name="Zhu Y."/>
            <person name="Muzny D.M."/>
            <person name="Weinstock G."/>
            <person name="Gibbs R.A."/>
        </authorList>
    </citation>
    <scope>NUCLEOTIDE SEQUENCE [LARGE SCALE GENOMIC DNA]</scope>
    <source>
        <strain evidence="16">LSR1</strain>
    </source>
</reference>
<proteinExistence type="inferred from homology"/>
<dbReference type="Pfam" id="PF00487">
    <property type="entry name" value="FA_desaturase"/>
    <property type="match status" value="1"/>
</dbReference>
<evidence type="ECO:0000256" key="9">
    <source>
        <dbReference type="ARBA" id="ARBA00023098"/>
    </source>
</evidence>
<dbReference type="CDD" id="cd03505">
    <property type="entry name" value="Delta9-FADS-like"/>
    <property type="match status" value="1"/>
</dbReference>
<dbReference type="OrthoDB" id="10260134at2759"/>
<dbReference type="GO" id="GO:0005789">
    <property type="term" value="C:endoplasmic reticulum membrane"/>
    <property type="evidence" value="ECO:0007669"/>
    <property type="project" value="TreeGrafter"/>
</dbReference>
<feature type="domain" description="Fatty acid desaturase" evidence="14">
    <location>
        <begin position="61"/>
        <end position="263"/>
    </location>
</feature>
<dbReference type="EnsemblMetazoa" id="NM_001204957.1">
    <property type="protein sequence ID" value="NP_001191886.1"/>
    <property type="gene ID" value="LOC100163281"/>
</dbReference>
<keyword evidence="9" id="KW-0443">Lipid metabolism</keyword>
<keyword evidence="4 12" id="KW-0812">Transmembrane</keyword>
<dbReference type="Proteomes" id="UP000007819">
    <property type="component" value="Chromosome A2"/>
</dbReference>
<dbReference type="PANTHER" id="PTHR11351">
    <property type="entry name" value="ACYL-COA DESATURASE"/>
    <property type="match status" value="1"/>
</dbReference>
<keyword evidence="11 12" id="KW-0275">Fatty acid biosynthesis</keyword>
<dbReference type="GO" id="GO:0006636">
    <property type="term" value="P:unsaturated fatty acid biosynthetic process"/>
    <property type="evidence" value="ECO:0007669"/>
    <property type="project" value="TreeGrafter"/>
</dbReference>
<feature type="transmembrane region" description="Helical" evidence="13">
    <location>
        <begin position="203"/>
        <end position="222"/>
    </location>
</feature>
<evidence type="ECO:0000256" key="5">
    <source>
        <dbReference type="ARBA" id="ARBA00022832"/>
    </source>
</evidence>
<evidence type="ECO:0000256" key="2">
    <source>
        <dbReference type="ARBA" id="ARBA00009295"/>
    </source>
</evidence>
<evidence type="ECO:0000256" key="1">
    <source>
        <dbReference type="ARBA" id="ARBA00004141"/>
    </source>
</evidence>
<comment type="cofactor">
    <cofactor evidence="12">
        <name>Fe(2+)</name>
        <dbReference type="ChEBI" id="CHEBI:29033"/>
    </cofactor>
</comment>
<keyword evidence="5" id="KW-0276">Fatty acid metabolism</keyword>
<sequence>MDDSAEISVCDGTLPDARPIEKQPHQPIVWRNVILCSLVHLGALYGVYLAFTSAKITTTVFAICLYQITAIGITAGSHRLWSHRAYKAKWQLRVIIIILNTIAFQNSVYEWARDHRLHHKYTDTNADPHNSNRGMFFSHVGWLLCRKHPDVIEKGRTIDTSDLLADPIVAFQKKYFWFLITWACFIIPTLIPVYFWGETWSNSWYVAVLLRYALTLNGIWLVNSAAHKWGAKPYDRSINAAENLAATIMSAGEGWHNYHHVFPWDYRSAELGNYKFNFTTTFIDLFTKVGWAYDLKTTSPEFVYRRALRTGLIESQDDSVPLPWGWNDRDLPQSDRMEATIVNRKQG</sequence>
<feature type="transmembrane region" description="Helical" evidence="13">
    <location>
        <begin position="175"/>
        <end position="197"/>
    </location>
</feature>
<evidence type="ECO:0000313" key="16">
    <source>
        <dbReference type="Proteomes" id="UP000007819"/>
    </source>
</evidence>
<accession>A0A8R1XHR1</accession>
<evidence type="ECO:0000256" key="6">
    <source>
        <dbReference type="ARBA" id="ARBA00022989"/>
    </source>
</evidence>
<reference evidence="15" key="2">
    <citation type="submission" date="2022-06" db="UniProtKB">
        <authorList>
            <consortium name="EnsemblMetazoa"/>
        </authorList>
    </citation>
    <scope>IDENTIFICATION</scope>
</reference>
<evidence type="ECO:0000313" key="15">
    <source>
        <dbReference type="EnsemblMetazoa" id="NP_001191886.1"/>
    </source>
</evidence>
<evidence type="ECO:0000256" key="10">
    <source>
        <dbReference type="ARBA" id="ARBA00023136"/>
    </source>
</evidence>
<dbReference type="GO" id="GO:0005506">
    <property type="term" value="F:iron ion binding"/>
    <property type="evidence" value="ECO:0007669"/>
    <property type="project" value="TreeGrafter"/>
</dbReference>
<keyword evidence="16" id="KW-1185">Reference proteome</keyword>
<feature type="transmembrane region" description="Helical" evidence="13">
    <location>
        <begin position="90"/>
        <end position="109"/>
    </location>
</feature>
<dbReference type="PANTHER" id="PTHR11351:SF31">
    <property type="entry name" value="DESATURASE 1, ISOFORM A-RELATED"/>
    <property type="match status" value="1"/>
</dbReference>
<feature type="transmembrane region" description="Helical" evidence="13">
    <location>
        <begin position="58"/>
        <end position="78"/>
    </location>
</feature>
<dbReference type="InterPro" id="IPR005804">
    <property type="entry name" value="FA_desaturase_dom"/>
</dbReference>
<dbReference type="GeneID" id="100163281"/>
<keyword evidence="8" id="KW-0408">Iron</keyword>
<dbReference type="GO" id="GO:0004768">
    <property type="term" value="F:stearoyl-CoA 9-desaturase activity"/>
    <property type="evidence" value="ECO:0007669"/>
    <property type="project" value="TreeGrafter"/>
</dbReference>
<dbReference type="AlphaFoldDB" id="A0A8R1XHR1"/>
<comment type="domain">
    <text evidence="12">The histidine box domains are involved in binding the catalytic metal ions.</text>
</comment>
<evidence type="ECO:0000256" key="12">
    <source>
        <dbReference type="RuleBase" id="RU000581"/>
    </source>
</evidence>
<keyword evidence="7 12" id="KW-0560">Oxidoreductase</keyword>
<feature type="transmembrane region" description="Helical" evidence="13">
    <location>
        <begin position="28"/>
        <end position="51"/>
    </location>
</feature>
<evidence type="ECO:0000256" key="13">
    <source>
        <dbReference type="SAM" id="Phobius"/>
    </source>
</evidence>
<evidence type="ECO:0000256" key="11">
    <source>
        <dbReference type="ARBA" id="ARBA00023160"/>
    </source>
</evidence>
<name>A0A8R1XHR1_ACYPI</name>
<dbReference type="PRINTS" id="PR00075">
    <property type="entry name" value="FACDDSATRASE"/>
</dbReference>
<evidence type="ECO:0000259" key="14">
    <source>
        <dbReference type="Pfam" id="PF00487"/>
    </source>
</evidence>
<protein>
    <recommendedName>
        <fullName evidence="14">Fatty acid desaturase domain-containing protein</fullName>
    </recommendedName>
</protein>
<comment type="subcellular location">
    <subcellularLocation>
        <location evidence="1">Membrane</location>
        <topology evidence="1">Multi-pass membrane protein</topology>
    </subcellularLocation>
</comment>
<comment type="similarity">
    <text evidence="2 12">Belongs to the fatty acid desaturase type 1 family.</text>
</comment>
<dbReference type="RefSeq" id="NP_001191886.1">
    <property type="nucleotide sequence ID" value="NM_001204957.1"/>
</dbReference>
<dbReference type="InterPro" id="IPR015876">
    <property type="entry name" value="Acyl-CoA_DS"/>
</dbReference>
<evidence type="ECO:0000256" key="3">
    <source>
        <dbReference type="ARBA" id="ARBA00022516"/>
    </source>
</evidence>
<keyword evidence="10 13" id="KW-0472">Membrane</keyword>
<keyword evidence="6 13" id="KW-1133">Transmembrane helix</keyword>